<proteinExistence type="predicted"/>
<dbReference type="EMBL" id="VSSQ01028513">
    <property type="protein sequence ID" value="MPM78254.1"/>
    <property type="molecule type" value="Genomic_DNA"/>
</dbReference>
<name>A0A645CN01_9ZZZZ</name>
<comment type="caution">
    <text evidence="1">The sequence shown here is derived from an EMBL/GenBank/DDBJ whole genome shotgun (WGS) entry which is preliminary data.</text>
</comment>
<gene>
    <name evidence="1" type="ORF">SDC9_125265</name>
</gene>
<protein>
    <submittedName>
        <fullName evidence="1">Uncharacterized protein</fullName>
    </submittedName>
</protein>
<accession>A0A645CN01</accession>
<reference evidence="1" key="1">
    <citation type="submission" date="2019-08" db="EMBL/GenBank/DDBJ databases">
        <authorList>
            <person name="Kucharzyk K."/>
            <person name="Murdoch R.W."/>
            <person name="Higgins S."/>
            <person name="Loffler F."/>
        </authorList>
    </citation>
    <scope>NUCLEOTIDE SEQUENCE</scope>
</reference>
<evidence type="ECO:0000313" key="1">
    <source>
        <dbReference type="EMBL" id="MPM78254.1"/>
    </source>
</evidence>
<organism evidence="1">
    <name type="scientific">bioreactor metagenome</name>
    <dbReference type="NCBI Taxonomy" id="1076179"/>
    <lineage>
        <taxon>unclassified sequences</taxon>
        <taxon>metagenomes</taxon>
        <taxon>ecological metagenomes</taxon>
    </lineage>
</organism>
<dbReference type="AlphaFoldDB" id="A0A645CN01"/>
<sequence length="163" mass="17789">MPPMAAMVATAEPDTAPKKALARKVHTARLPGSQPTRALARPTRRLAMPPLSNRPPQIMKKGTARKEKELMEANIFTGITLRGILEKSAMGTREPPRKAVIRGTPRNIAPKTKTIQVIITSINQVLLLHSVLRSVHGEVVSAFRKQLLLGEVVIPAHHNSPDS</sequence>
<dbReference type="AntiFam" id="ANF00246">
    <property type="entry name" value="Shadow ORF (opposite dctM)"/>
</dbReference>